<dbReference type="RefSeq" id="WP_179759518.1">
    <property type="nucleotide sequence ID" value="NZ_JACCAU010000001.1"/>
</dbReference>
<feature type="compositionally biased region" description="Pro residues" evidence="1">
    <location>
        <begin position="99"/>
        <end position="109"/>
    </location>
</feature>
<feature type="chain" id="PRO_5030855816" description="DUF4148 domain-containing protein" evidence="2">
    <location>
        <begin position="22"/>
        <end position="109"/>
    </location>
</feature>
<feature type="region of interest" description="Disordered" evidence="1">
    <location>
        <begin position="77"/>
        <end position="109"/>
    </location>
</feature>
<dbReference type="AlphaFoldDB" id="A0A7Y9WDG7"/>
<evidence type="ECO:0000256" key="1">
    <source>
        <dbReference type="SAM" id="MobiDB-lite"/>
    </source>
</evidence>
<evidence type="ECO:0000313" key="4">
    <source>
        <dbReference type="Proteomes" id="UP000572540"/>
    </source>
</evidence>
<gene>
    <name evidence="3" type="ORF">GGD41_006048</name>
</gene>
<dbReference type="Proteomes" id="UP000572540">
    <property type="component" value="Unassembled WGS sequence"/>
</dbReference>
<dbReference type="EMBL" id="JACCAU010000001">
    <property type="protein sequence ID" value="NYH18820.1"/>
    <property type="molecule type" value="Genomic_DNA"/>
</dbReference>
<feature type="signal peptide" evidence="2">
    <location>
        <begin position="1"/>
        <end position="21"/>
    </location>
</feature>
<organism evidence="3 4">
    <name type="scientific">Paraburkholderia bryophila</name>
    <dbReference type="NCBI Taxonomy" id="420952"/>
    <lineage>
        <taxon>Bacteria</taxon>
        <taxon>Pseudomonadati</taxon>
        <taxon>Pseudomonadota</taxon>
        <taxon>Betaproteobacteria</taxon>
        <taxon>Burkholderiales</taxon>
        <taxon>Burkholderiaceae</taxon>
        <taxon>Paraburkholderia</taxon>
    </lineage>
</organism>
<comment type="caution">
    <text evidence="3">The sequence shown here is derived from an EMBL/GenBank/DDBJ whole genome shotgun (WGS) entry which is preliminary data.</text>
</comment>
<accession>A0A7Y9WDG7</accession>
<sequence>MKSLQAVVIAAVLATPLASFAQQSNAPVTRAQVRAELVQLEKAGYNPAKRDNATYPADIQAAEARVAAGNSSMQAATQGVGGVTSGAAQWGQRTSAPTTPAPPVRTPLM</sequence>
<name>A0A7Y9WDG7_9BURK</name>
<proteinExistence type="predicted"/>
<reference evidence="3 4" key="1">
    <citation type="submission" date="2020-07" db="EMBL/GenBank/DDBJ databases">
        <title>Exploring microbial biodiversity for novel pathways involved in the catabolism of aromatic compounds derived from lignin.</title>
        <authorList>
            <person name="Elkins J."/>
        </authorList>
    </citation>
    <scope>NUCLEOTIDE SEQUENCE [LARGE SCALE GENOMIC DNA]</scope>
    <source>
        <strain evidence="3 4">H2C3B</strain>
    </source>
</reference>
<keyword evidence="2" id="KW-0732">Signal</keyword>
<evidence type="ECO:0000256" key="2">
    <source>
        <dbReference type="SAM" id="SignalP"/>
    </source>
</evidence>
<evidence type="ECO:0000313" key="3">
    <source>
        <dbReference type="EMBL" id="NYH18820.1"/>
    </source>
</evidence>
<dbReference type="Pfam" id="PF13663">
    <property type="entry name" value="DUF4148"/>
    <property type="match status" value="1"/>
</dbReference>
<dbReference type="InterPro" id="IPR025421">
    <property type="entry name" value="DUF4148"/>
</dbReference>
<protein>
    <recommendedName>
        <fullName evidence="5">DUF4148 domain-containing protein</fullName>
    </recommendedName>
</protein>
<evidence type="ECO:0008006" key="5">
    <source>
        <dbReference type="Google" id="ProtNLM"/>
    </source>
</evidence>